<dbReference type="Pfam" id="PF03721">
    <property type="entry name" value="UDPG_MGDP_dh_N"/>
    <property type="match status" value="1"/>
</dbReference>
<dbReference type="GO" id="GO:0016616">
    <property type="term" value="F:oxidoreductase activity, acting on the CH-OH group of donors, NAD or NADP as acceptor"/>
    <property type="evidence" value="ECO:0007669"/>
    <property type="project" value="InterPro"/>
</dbReference>
<dbReference type="SUPFAM" id="SSF48179">
    <property type="entry name" value="6-phosphogluconate dehydrogenase C-terminal domain-like"/>
    <property type="match status" value="1"/>
</dbReference>
<evidence type="ECO:0000259" key="5">
    <source>
        <dbReference type="SMART" id="SM00984"/>
    </source>
</evidence>
<keyword evidence="2" id="KW-0560">Oxidoreductase</keyword>
<dbReference type="SUPFAM" id="SSF52413">
    <property type="entry name" value="UDP-glucose/GDP-mannose dehydrogenase C-terminal domain"/>
    <property type="match status" value="1"/>
</dbReference>
<name>A0A2T5BDU1_MYCDI</name>
<dbReference type="GO" id="GO:0016628">
    <property type="term" value="F:oxidoreductase activity, acting on the CH-CH group of donors, NAD or NADP as acceptor"/>
    <property type="evidence" value="ECO:0007669"/>
    <property type="project" value="InterPro"/>
</dbReference>
<gene>
    <name evidence="6" type="ORF">C7449_10244</name>
</gene>
<evidence type="ECO:0000256" key="3">
    <source>
        <dbReference type="ARBA" id="ARBA00023027"/>
    </source>
</evidence>
<proteinExistence type="inferred from homology"/>
<dbReference type="Pfam" id="PF03720">
    <property type="entry name" value="UDPG_MGDP_dh_C"/>
    <property type="match status" value="1"/>
</dbReference>
<dbReference type="GO" id="GO:0051287">
    <property type="term" value="F:NAD binding"/>
    <property type="evidence" value="ECO:0007669"/>
    <property type="project" value="InterPro"/>
</dbReference>
<dbReference type="NCBIfam" id="TIGR03026">
    <property type="entry name" value="NDP-sugDHase"/>
    <property type="match status" value="1"/>
</dbReference>
<dbReference type="InterPro" id="IPR017476">
    <property type="entry name" value="UDP-Glc/GDP-Man"/>
</dbReference>
<dbReference type="PANTHER" id="PTHR43491:SF2">
    <property type="entry name" value="UDP-N-ACETYL-D-MANNOSAMINE DEHYDROGENASE"/>
    <property type="match status" value="1"/>
</dbReference>
<comment type="caution">
    <text evidence="6">The sequence shown here is derived from an EMBL/GenBank/DDBJ whole genome shotgun (WGS) entry which is preliminary data.</text>
</comment>
<keyword evidence="7" id="KW-1185">Reference proteome</keyword>
<accession>A0A2T5BDU1</accession>
<dbReference type="EMBL" id="PZZZ01000002">
    <property type="protein sequence ID" value="PTM97176.1"/>
    <property type="molecule type" value="Genomic_DNA"/>
</dbReference>
<comment type="similarity">
    <text evidence="1 4">Belongs to the UDP-glucose/GDP-mannose dehydrogenase family.</text>
</comment>
<dbReference type="InterPro" id="IPR014026">
    <property type="entry name" value="UDP-Glc/GDP-Man_DH_dimer"/>
</dbReference>
<dbReference type="InterPro" id="IPR036220">
    <property type="entry name" value="UDP-Glc/GDP-Man_DH_C_sf"/>
</dbReference>
<dbReference type="InterPro" id="IPR036291">
    <property type="entry name" value="NAD(P)-bd_dom_sf"/>
</dbReference>
<keyword evidence="3" id="KW-0520">NAD</keyword>
<protein>
    <submittedName>
        <fullName evidence="6">UDP-N-acetyl-D-mannosaminuronic acid dehydrogenase</fullName>
    </submittedName>
</protein>
<organism evidence="6 7">
    <name type="scientific">Mycoplana dimorpha</name>
    <dbReference type="NCBI Taxonomy" id="28320"/>
    <lineage>
        <taxon>Bacteria</taxon>
        <taxon>Pseudomonadati</taxon>
        <taxon>Pseudomonadota</taxon>
        <taxon>Alphaproteobacteria</taxon>
        <taxon>Hyphomicrobiales</taxon>
        <taxon>Rhizobiaceae</taxon>
        <taxon>Mycoplana</taxon>
    </lineage>
</organism>
<dbReference type="InterPro" id="IPR008927">
    <property type="entry name" value="6-PGluconate_DH-like_C_sf"/>
</dbReference>
<dbReference type="SUPFAM" id="SSF51735">
    <property type="entry name" value="NAD(P)-binding Rossmann-fold domains"/>
    <property type="match status" value="1"/>
</dbReference>
<dbReference type="Gene3D" id="3.40.50.720">
    <property type="entry name" value="NAD(P)-binding Rossmann-like Domain"/>
    <property type="match status" value="2"/>
</dbReference>
<evidence type="ECO:0000256" key="4">
    <source>
        <dbReference type="PIRNR" id="PIRNR000124"/>
    </source>
</evidence>
<dbReference type="InterPro" id="IPR001732">
    <property type="entry name" value="UDP-Glc/GDP-Man_DH_N"/>
</dbReference>
<dbReference type="InterPro" id="IPR028359">
    <property type="entry name" value="UDP_ManNAc/GlcNAc_DH"/>
</dbReference>
<dbReference type="SMART" id="SM00984">
    <property type="entry name" value="UDPG_MGDP_dh_C"/>
    <property type="match status" value="1"/>
</dbReference>
<feature type="domain" description="UDP-glucose/GDP-mannose dehydrogenase C-terminal" evidence="5">
    <location>
        <begin position="331"/>
        <end position="433"/>
    </location>
</feature>
<reference evidence="6 7" key="1">
    <citation type="submission" date="2018-04" db="EMBL/GenBank/DDBJ databases">
        <title>Genomic Encyclopedia of Type Strains, Phase IV (KMG-IV): sequencing the most valuable type-strain genomes for metagenomic binning, comparative biology and taxonomic classification.</title>
        <authorList>
            <person name="Goeker M."/>
        </authorList>
    </citation>
    <scope>NUCLEOTIDE SEQUENCE [LARGE SCALE GENOMIC DNA]</scope>
    <source>
        <strain evidence="6 7">DSM 7138</strain>
    </source>
</reference>
<dbReference type="RefSeq" id="WP_342588230.1">
    <property type="nucleotide sequence ID" value="NZ_JBHEEX010000015.1"/>
</dbReference>
<evidence type="ECO:0000256" key="2">
    <source>
        <dbReference type="ARBA" id="ARBA00023002"/>
    </source>
</evidence>
<dbReference type="GO" id="GO:0000271">
    <property type="term" value="P:polysaccharide biosynthetic process"/>
    <property type="evidence" value="ECO:0007669"/>
    <property type="project" value="InterPro"/>
</dbReference>
<evidence type="ECO:0000313" key="7">
    <source>
        <dbReference type="Proteomes" id="UP000241247"/>
    </source>
</evidence>
<dbReference type="PIRSF" id="PIRSF500136">
    <property type="entry name" value="UDP_ManNAc_DH"/>
    <property type="match status" value="1"/>
</dbReference>
<dbReference type="PANTHER" id="PTHR43491">
    <property type="entry name" value="UDP-N-ACETYL-D-MANNOSAMINE DEHYDROGENASE"/>
    <property type="match status" value="1"/>
</dbReference>
<dbReference type="Proteomes" id="UP000241247">
    <property type="component" value="Unassembled WGS sequence"/>
</dbReference>
<dbReference type="PIRSF" id="PIRSF000124">
    <property type="entry name" value="UDPglc_GDPman_dh"/>
    <property type="match status" value="1"/>
</dbReference>
<evidence type="ECO:0000313" key="6">
    <source>
        <dbReference type="EMBL" id="PTM97176.1"/>
    </source>
</evidence>
<evidence type="ECO:0000256" key="1">
    <source>
        <dbReference type="ARBA" id="ARBA00006601"/>
    </source>
</evidence>
<dbReference type="InterPro" id="IPR014027">
    <property type="entry name" value="UDP-Glc/GDP-Man_DH_C"/>
</dbReference>
<dbReference type="Pfam" id="PF00984">
    <property type="entry name" value="UDPG_MGDP_dh"/>
    <property type="match status" value="1"/>
</dbReference>
<sequence length="451" mass="48395">MAARLSVLARGLMWKVAVVGSGFIGSTIASVLASKGCDVDAIDVNERLISAFRHGERPIKEPGLGELSEQQMASGRLRFSCDFSRVAEASVVLITVGTPLAEDFTPDVSHIRAATESVAPYLHDGQLVMVKSTVPPGVTRSLVADRLRQSADVLVAFSPERLAEGNALRELQSLPIVVGGIDAASNAAAESFWRQTLGVDVIVVSSPEAAEMVKLANNLWIDLNIALAHELAKLCDALPHDLDVLEVIAGANSLKKGQHYVNILTPSNGVGGYCLTKDPWFVHALGARHGADLLTPQTSRAVNAGMPAYCASQIAQWARRQDRVLSDLRLAVLGLAFKTNSGDVRLTPVMPLLDALHSEGFRTVEIHDPMVRKEDADGWGVALNPSMDDTLRDADGVIFLVGHDDFKTLSPQRIASLAAPGALVYDGRRYFNRDEIGELQTLGLAYKGVGR</sequence>
<dbReference type="AlphaFoldDB" id="A0A2T5BDU1"/>